<dbReference type="NCBIfam" id="NF047446">
    <property type="entry name" value="barrel_OmpL47"/>
    <property type="match status" value="1"/>
</dbReference>
<name>A0ABW0W6H8_9BACL</name>
<accession>A0ABW0W6H8</accession>
<dbReference type="Gene3D" id="2.60.40.10">
    <property type="entry name" value="Immunoglobulins"/>
    <property type="match status" value="2"/>
</dbReference>
<dbReference type="PANTHER" id="PTHR42924">
    <property type="entry name" value="EXONUCLEASE"/>
    <property type="match status" value="1"/>
</dbReference>
<dbReference type="InterPro" id="IPR052018">
    <property type="entry name" value="PHP_domain"/>
</dbReference>
<feature type="region of interest" description="Disordered" evidence="1">
    <location>
        <begin position="1336"/>
        <end position="1355"/>
    </location>
</feature>
<gene>
    <name evidence="3" type="ORF">ACFPYJ_26695</name>
</gene>
<dbReference type="InterPro" id="IPR058094">
    <property type="entry name" value="Ig-like_OmpL47-like"/>
</dbReference>
<dbReference type="SUPFAM" id="SSF49464">
    <property type="entry name" value="Carboxypeptidase regulatory domain-like"/>
    <property type="match status" value="1"/>
</dbReference>
<proteinExistence type="predicted"/>
<dbReference type="Gene3D" id="3.30.1920.20">
    <property type="match status" value="1"/>
</dbReference>
<dbReference type="Gene3D" id="3.20.20.140">
    <property type="entry name" value="Metal-dependent hydrolases"/>
    <property type="match status" value="1"/>
</dbReference>
<dbReference type="InterPro" id="IPR013783">
    <property type="entry name" value="Ig-like_fold"/>
</dbReference>
<evidence type="ECO:0000313" key="3">
    <source>
        <dbReference type="EMBL" id="MFC5652644.1"/>
    </source>
</evidence>
<dbReference type="Gene3D" id="2.60.40.1120">
    <property type="entry name" value="Carboxypeptidase-like, regulatory domain"/>
    <property type="match status" value="1"/>
</dbReference>
<reference evidence="4" key="1">
    <citation type="journal article" date="2019" name="Int. J. Syst. Evol. Microbiol.">
        <title>The Global Catalogue of Microorganisms (GCM) 10K type strain sequencing project: providing services to taxonomists for standard genome sequencing and annotation.</title>
        <authorList>
            <consortium name="The Broad Institute Genomics Platform"/>
            <consortium name="The Broad Institute Genome Sequencing Center for Infectious Disease"/>
            <person name="Wu L."/>
            <person name="Ma J."/>
        </authorList>
    </citation>
    <scope>NUCLEOTIDE SEQUENCE [LARGE SCALE GENOMIC DNA]</scope>
    <source>
        <strain evidence="4">CGMCC 1.3240</strain>
    </source>
</reference>
<evidence type="ECO:0000259" key="2">
    <source>
        <dbReference type="PROSITE" id="PS50853"/>
    </source>
</evidence>
<comment type="caution">
    <text evidence="3">The sequence shown here is derived from an EMBL/GenBank/DDBJ whole genome shotgun (WGS) entry which is preliminary data.</text>
</comment>
<dbReference type="InterPro" id="IPR016195">
    <property type="entry name" value="Pol/histidinol_Pase-like"/>
</dbReference>
<dbReference type="RefSeq" id="WP_379191291.1">
    <property type="nucleotide sequence ID" value="NZ_JBHSOW010000102.1"/>
</dbReference>
<dbReference type="Pfam" id="PF13620">
    <property type="entry name" value="CarboxypepD_reg"/>
    <property type="match status" value="1"/>
</dbReference>
<evidence type="ECO:0000256" key="1">
    <source>
        <dbReference type="SAM" id="MobiDB-lite"/>
    </source>
</evidence>
<evidence type="ECO:0000313" key="4">
    <source>
        <dbReference type="Proteomes" id="UP001596047"/>
    </source>
</evidence>
<feature type="domain" description="Fibronectin type-III" evidence="2">
    <location>
        <begin position="1062"/>
        <end position="1159"/>
    </location>
</feature>
<dbReference type="CDD" id="cd00063">
    <property type="entry name" value="FN3"/>
    <property type="match status" value="1"/>
</dbReference>
<dbReference type="Proteomes" id="UP001596047">
    <property type="component" value="Unassembled WGS sequence"/>
</dbReference>
<sequence length="1355" mass="145908">MFSRLRTKIAVPLSLLLTLCLVLQFVPLSLVNAASSAGMSSDSLPFSYGPSAQDMLTGTPYYYVENEKAKVVISTVAAGNNRAGSFQVKYTPVDFVLKDSIKRDTLDWTQFILSDTPVDGWNYTGKSIDLTNVEVRDGDKVVASGVSQENSNLAATVSYTLLPNAPIMKMTVHLENTGAADYNGFLNYQMDHDEGEQIAYAPGLGWDPKALVTSGWTGNYLYDGDRSESSTPAHGIAWYENEPVALNAQGYIAGVWFDASVKAGNSRDISIYHITDRPLGENAYTSIENWASLIPGIQSGNVTMASVNGTVYNEDGVGVPGVKVTARNIEAQAVNAAITDDQGNYSMYLPIGTYTLTGNRMAYSDSSNSIEIDSVSSPYQLNLYMESITVSTGTGKMIPGGLSEGGVNDIVMENQKMAVTIAKAYDDPQLAGYTAGKPVDMAAQGANDGLDWINFPYVSDTQPGGAQAWQILKLKNQAVDIVENSGSIAMVKASGTTETAVPFQVDTTYTMKPDQAWVYVDSAIKNPTDQPQTVWVGDAMDDDDRPEVAYVPGTGVISAGSTTLGTFTPTMPWLAMYGTEPQAHALIYEGDFEGFTAFGNTTWMGSQKQVTIPAGGTFHLKRYLASPSTTGFENKIDAVFGLYEDILKGKTGLNTDFQLTPQGIIKIGDNATAEVTVTNDSDKTVEGLKVKLGLSANLSGTEALEKTLDAIAPKSTVKVQWPLTAVSGGRGSASMDVELAGNLIASKTDRIFVEGPGWYAGDNHSHSRWSDGSGTINDNFTSGRNKGMDFLTATDHNTVNQQNDVVKENRDDFVALWGEEISTTAGHSLAYNISDYIDYKQTAQEYIDDTRASNNGQGMHFIAHPFYPGLEWENWDATNYNGLEVWNGFYPPKHPVNAQAVAKWDELNNQGRHLYGISNSDAHNPGKVASNYIRAYLPKLSKENIYEALRNGTFYGTNGPSLTFTVDDVMMGKDVAVSASGGTVTVDLSGYAEKGLTSIRLIKNGEVAQQWTPNGNEFNVEYAAEAVPGDFFRIEVEGNNGQYAFSNPVFVVEKDSVKPVWENGQLSVSDETENGVTLNWSGAMDNKAVTQYKILQNGSELKTVKVGDLTQTNNMYKYPVTGLSQSAGYTFKVEAGDAAGNWSTDGPSAKVKLDKTAPVTTDDAPANWVNKDVTVTLQATDNGSGVDATYYKVDGGAQQKGSSVMIKEEGQHTLTYWSVDKAGNVEAPHTVTVNIDKTAPTLKVVLDKTMLWPPNHKLVAITASVNAVDNTVPVDSVALTSITSNEPDSGLGDGDLPNDIQGTAYGTFDKAFMLRAERSKKRVYTVTYTATDKAGNKTSASATVTVPHDQSGQNG</sequence>
<dbReference type="EMBL" id="JBHSOW010000102">
    <property type="protein sequence ID" value="MFC5652644.1"/>
    <property type="molecule type" value="Genomic_DNA"/>
</dbReference>
<dbReference type="SUPFAM" id="SSF49265">
    <property type="entry name" value="Fibronectin type III"/>
    <property type="match status" value="1"/>
</dbReference>
<dbReference type="Pfam" id="PF00041">
    <property type="entry name" value="fn3"/>
    <property type="match status" value="1"/>
</dbReference>
<dbReference type="NCBIfam" id="NF038032">
    <property type="entry name" value="CehA_McbA_metalo"/>
    <property type="match status" value="1"/>
</dbReference>
<dbReference type="InterPro" id="IPR036116">
    <property type="entry name" value="FN3_sf"/>
</dbReference>
<protein>
    <submittedName>
        <fullName evidence="3">CehA/McbA family metallohydrolase</fullName>
    </submittedName>
</protein>
<dbReference type="SUPFAM" id="SSF89550">
    <property type="entry name" value="PHP domain-like"/>
    <property type="match status" value="1"/>
</dbReference>
<dbReference type="PANTHER" id="PTHR42924:SF3">
    <property type="entry name" value="POLYMERASE_HISTIDINOL PHOSPHATASE N-TERMINAL DOMAIN-CONTAINING PROTEIN"/>
    <property type="match status" value="1"/>
</dbReference>
<dbReference type="CDD" id="cd07432">
    <property type="entry name" value="PHP_HisPPase"/>
    <property type="match status" value="1"/>
</dbReference>
<organism evidence="3 4">
    <name type="scientific">Paenibacillus solisilvae</name>
    <dbReference type="NCBI Taxonomy" id="2486751"/>
    <lineage>
        <taxon>Bacteria</taxon>
        <taxon>Bacillati</taxon>
        <taxon>Bacillota</taxon>
        <taxon>Bacilli</taxon>
        <taxon>Bacillales</taxon>
        <taxon>Paenibacillaceae</taxon>
        <taxon>Paenibacillus</taxon>
    </lineage>
</organism>
<dbReference type="InterPro" id="IPR008969">
    <property type="entry name" value="CarboxyPept-like_regulatory"/>
</dbReference>
<dbReference type="InterPro" id="IPR003961">
    <property type="entry name" value="FN3_dom"/>
</dbReference>
<keyword evidence="4" id="KW-1185">Reference proteome</keyword>
<dbReference type="PROSITE" id="PS50853">
    <property type="entry name" value="FN3"/>
    <property type="match status" value="1"/>
</dbReference>